<feature type="compositionally biased region" description="Polar residues" evidence="1">
    <location>
        <begin position="1"/>
        <end position="16"/>
    </location>
</feature>
<dbReference type="EMBL" id="RSCD01000014">
    <property type="protein sequence ID" value="RSH89387.1"/>
    <property type="molecule type" value="Genomic_DNA"/>
</dbReference>
<evidence type="ECO:0000256" key="1">
    <source>
        <dbReference type="SAM" id="MobiDB-lite"/>
    </source>
</evidence>
<evidence type="ECO:0000313" key="3">
    <source>
        <dbReference type="Proteomes" id="UP000279259"/>
    </source>
</evidence>
<reference evidence="2 3" key="1">
    <citation type="submission" date="2018-11" db="EMBL/GenBank/DDBJ databases">
        <title>Genome sequence of Saitozyma podzolica DSM 27192.</title>
        <authorList>
            <person name="Aliyu H."/>
            <person name="Gorte O."/>
            <person name="Ochsenreither K."/>
        </authorList>
    </citation>
    <scope>NUCLEOTIDE SEQUENCE [LARGE SCALE GENOMIC DNA]</scope>
    <source>
        <strain evidence="2 3">DSM 27192</strain>
    </source>
</reference>
<protein>
    <submittedName>
        <fullName evidence="2">Uncharacterized protein</fullName>
    </submittedName>
</protein>
<organism evidence="2 3">
    <name type="scientific">Saitozyma podzolica</name>
    <dbReference type="NCBI Taxonomy" id="1890683"/>
    <lineage>
        <taxon>Eukaryota</taxon>
        <taxon>Fungi</taxon>
        <taxon>Dikarya</taxon>
        <taxon>Basidiomycota</taxon>
        <taxon>Agaricomycotina</taxon>
        <taxon>Tremellomycetes</taxon>
        <taxon>Tremellales</taxon>
        <taxon>Trimorphomycetaceae</taxon>
        <taxon>Saitozyma</taxon>
    </lineage>
</organism>
<evidence type="ECO:0000313" key="2">
    <source>
        <dbReference type="EMBL" id="RSH89387.1"/>
    </source>
</evidence>
<feature type="compositionally biased region" description="Basic residues" evidence="1">
    <location>
        <begin position="62"/>
        <end position="74"/>
    </location>
</feature>
<dbReference type="Proteomes" id="UP000279259">
    <property type="component" value="Unassembled WGS sequence"/>
</dbReference>
<keyword evidence="3" id="KW-1185">Reference proteome</keyword>
<dbReference type="AlphaFoldDB" id="A0A427YEJ5"/>
<feature type="compositionally biased region" description="Low complexity" evidence="1">
    <location>
        <begin position="17"/>
        <end position="26"/>
    </location>
</feature>
<gene>
    <name evidence="2" type="ORF">EHS25_002499</name>
</gene>
<proteinExistence type="predicted"/>
<dbReference type="OrthoDB" id="2575946at2759"/>
<comment type="caution">
    <text evidence="2">The sequence shown here is derived from an EMBL/GenBank/DDBJ whole genome shotgun (WGS) entry which is preliminary data.</text>
</comment>
<sequence length="102" mass="10650">MSNAQAGPSKPGPTSNARAGAGAGSAQPKPSAVPVNPSKLAANKRLPATMVLPGGVVQPSTKNKKGKQLSKKQKARVDKGRDKAVERSGVLAEKERQREERK</sequence>
<name>A0A427YEJ5_9TREE</name>
<accession>A0A427YEJ5</accession>
<feature type="compositionally biased region" description="Basic and acidic residues" evidence="1">
    <location>
        <begin position="75"/>
        <end position="102"/>
    </location>
</feature>
<feature type="region of interest" description="Disordered" evidence="1">
    <location>
        <begin position="1"/>
        <end position="102"/>
    </location>
</feature>